<keyword evidence="7" id="KW-1185">Reference proteome</keyword>
<dbReference type="InterPro" id="IPR011075">
    <property type="entry name" value="TetR_C"/>
</dbReference>
<dbReference type="PANTHER" id="PTHR30055:SF148">
    <property type="entry name" value="TETR-FAMILY TRANSCRIPTIONAL REGULATOR"/>
    <property type="match status" value="1"/>
</dbReference>
<dbReference type="RefSeq" id="WP_039315696.1">
    <property type="nucleotide sequence ID" value="NZ_JTLZ01000004.1"/>
</dbReference>
<sequence length="199" mass="22158">MTTPGRGRPRDAATDRAILQAALDLFIERGVEGSSIEQIAKRAGVGKPSIYRRWATKEEVIAVAMETLIAEEVSWASPEAIDIESPYELVEAAIESAAVTTTTPHYRALVARVLGSAVSHPALMAVYWDRYIMPRRELAARLLERAREHGTVSADADFDVAIDMMVGAITYRVLQPHPPDTDEMRRYLRKLYRQVGLLP</sequence>
<dbReference type="PROSITE" id="PS50977">
    <property type="entry name" value="HTH_TETR_2"/>
    <property type="match status" value="1"/>
</dbReference>
<dbReference type="Pfam" id="PF16859">
    <property type="entry name" value="TetR_C_11"/>
    <property type="match status" value="1"/>
</dbReference>
<evidence type="ECO:0000313" key="6">
    <source>
        <dbReference type="EMBL" id="KHO26994.1"/>
    </source>
</evidence>
<evidence type="ECO:0000259" key="5">
    <source>
        <dbReference type="PROSITE" id="PS50977"/>
    </source>
</evidence>
<keyword evidence="3" id="KW-0804">Transcription</keyword>
<evidence type="ECO:0000256" key="4">
    <source>
        <dbReference type="PROSITE-ProRule" id="PRU00335"/>
    </source>
</evidence>
<evidence type="ECO:0000256" key="1">
    <source>
        <dbReference type="ARBA" id="ARBA00023015"/>
    </source>
</evidence>
<dbReference type="EMBL" id="JTLZ01000004">
    <property type="protein sequence ID" value="KHO26994.1"/>
    <property type="molecule type" value="Genomic_DNA"/>
</dbReference>
<dbReference type="InterPro" id="IPR050109">
    <property type="entry name" value="HTH-type_TetR-like_transc_reg"/>
</dbReference>
<keyword evidence="1" id="KW-0805">Transcription regulation</keyword>
<dbReference type="PRINTS" id="PR00455">
    <property type="entry name" value="HTHTETR"/>
</dbReference>
<dbReference type="PROSITE" id="PS01081">
    <property type="entry name" value="HTH_TETR_1"/>
    <property type="match status" value="1"/>
</dbReference>
<protein>
    <submittedName>
        <fullName evidence="6">TetR family transcriptional regulator</fullName>
    </submittedName>
</protein>
<organism evidence="6 7">
    <name type="scientific">Mycolicibacterium setense</name>
    <dbReference type="NCBI Taxonomy" id="431269"/>
    <lineage>
        <taxon>Bacteria</taxon>
        <taxon>Bacillati</taxon>
        <taxon>Actinomycetota</taxon>
        <taxon>Actinomycetes</taxon>
        <taxon>Mycobacteriales</taxon>
        <taxon>Mycobacteriaceae</taxon>
        <taxon>Mycolicibacterium</taxon>
    </lineage>
</organism>
<dbReference type="Gene3D" id="1.10.357.10">
    <property type="entry name" value="Tetracycline Repressor, domain 2"/>
    <property type="match status" value="1"/>
</dbReference>
<dbReference type="InterPro" id="IPR009057">
    <property type="entry name" value="Homeodomain-like_sf"/>
</dbReference>
<feature type="domain" description="HTH tetR-type" evidence="5">
    <location>
        <begin position="12"/>
        <end position="72"/>
    </location>
</feature>
<keyword evidence="2 4" id="KW-0238">DNA-binding</keyword>
<evidence type="ECO:0000313" key="7">
    <source>
        <dbReference type="Proteomes" id="UP000031004"/>
    </source>
</evidence>
<gene>
    <name evidence="6" type="ORF">QQ44_05475</name>
</gene>
<proteinExistence type="predicted"/>
<dbReference type="PANTHER" id="PTHR30055">
    <property type="entry name" value="HTH-TYPE TRANSCRIPTIONAL REGULATOR RUTR"/>
    <property type="match status" value="1"/>
</dbReference>
<evidence type="ECO:0000256" key="2">
    <source>
        <dbReference type="ARBA" id="ARBA00023125"/>
    </source>
</evidence>
<feature type="DNA-binding region" description="H-T-H motif" evidence="4">
    <location>
        <begin position="35"/>
        <end position="54"/>
    </location>
</feature>
<name>A0ABR4YY04_9MYCO</name>
<dbReference type="InterPro" id="IPR001647">
    <property type="entry name" value="HTH_TetR"/>
</dbReference>
<dbReference type="SUPFAM" id="SSF48498">
    <property type="entry name" value="Tetracyclin repressor-like, C-terminal domain"/>
    <property type="match status" value="1"/>
</dbReference>
<dbReference type="Proteomes" id="UP000031004">
    <property type="component" value="Unassembled WGS sequence"/>
</dbReference>
<dbReference type="InterPro" id="IPR036271">
    <property type="entry name" value="Tet_transcr_reg_TetR-rel_C_sf"/>
</dbReference>
<dbReference type="Gene3D" id="1.10.10.60">
    <property type="entry name" value="Homeodomain-like"/>
    <property type="match status" value="1"/>
</dbReference>
<dbReference type="SUPFAM" id="SSF46689">
    <property type="entry name" value="Homeodomain-like"/>
    <property type="match status" value="1"/>
</dbReference>
<evidence type="ECO:0000256" key="3">
    <source>
        <dbReference type="ARBA" id="ARBA00023163"/>
    </source>
</evidence>
<reference evidence="6 7" key="1">
    <citation type="submission" date="2014-11" db="EMBL/GenBank/DDBJ databases">
        <title>Mycobacterium setense Manresensis Genome.</title>
        <authorList>
            <person name="Rech G."/>
            <person name="Sumoy L."/>
        </authorList>
    </citation>
    <scope>NUCLEOTIDE SEQUENCE [LARGE SCALE GENOMIC DNA]</scope>
    <source>
        <strain evidence="6 7">Manresensis</strain>
    </source>
</reference>
<accession>A0ABR4YY04</accession>
<dbReference type="Pfam" id="PF00440">
    <property type="entry name" value="TetR_N"/>
    <property type="match status" value="1"/>
</dbReference>
<comment type="caution">
    <text evidence="6">The sequence shown here is derived from an EMBL/GenBank/DDBJ whole genome shotgun (WGS) entry which is preliminary data.</text>
</comment>
<dbReference type="InterPro" id="IPR023772">
    <property type="entry name" value="DNA-bd_HTH_TetR-type_CS"/>
</dbReference>